<dbReference type="eggNOG" id="KOG0029">
    <property type="taxonomic scope" value="Eukaryota"/>
</dbReference>
<dbReference type="KEGG" id="cvr:CHLNCDRAFT_138105"/>
<feature type="domain" description="Amine oxidase" evidence="3">
    <location>
        <begin position="5"/>
        <end position="101"/>
    </location>
</feature>
<dbReference type="Pfam" id="PF01593">
    <property type="entry name" value="Amino_oxidase"/>
    <property type="match status" value="1"/>
</dbReference>
<name>E1Z599_CHLVA</name>
<reference evidence="4 5" key="1">
    <citation type="journal article" date="2010" name="Plant Cell">
        <title>The Chlorella variabilis NC64A genome reveals adaptation to photosymbiosis, coevolution with viruses, and cryptic sex.</title>
        <authorList>
            <person name="Blanc G."/>
            <person name="Duncan G."/>
            <person name="Agarkova I."/>
            <person name="Borodovsky M."/>
            <person name="Gurnon J."/>
            <person name="Kuo A."/>
            <person name="Lindquist E."/>
            <person name="Lucas S."/>
            <person name="Pangilinan J."/>
            <person name="Polle J."/>
            <person name="Salamov A."/>
            <person name="Terry A."/>
            <person name="Yamada T."/>
            <person name="Dunigan D.D."/>
            <person name="Grigoriev I.V."/>
            <person name="Claverie J.M."/>
            <person name="Van Etten J.L."/>
        </authorList>
    </citation>
    <scope>NUCLEOTIDE SEQUENCE [LARGE SCALE GENOMIC DNA]</scope>
    <source>
        <strain evidence="4 5">NC64A</strain>
    </source>
</reference>
<dbReference type="PANTHER" id="PTHR10742:SF386">
    <property type="entry name" value="LYSINE-SPECIFIC HISTONE DEMETHYLASE 1A"/>
    <property type="match status" value="1"/>
</dbReference>
<evidence type="ECO:0000259" key="3">
    <source>
        <dbReference type="Pfam" id="PF01593"/>
    </source>
</evidence>
<dbReference type="Gene3D" id="3.90.660.10">
    <property type="match status" value="1"/>
</dbReference>
<dbReference type="STRING" id="554065.E1Z599"/>
<dbReference type="EMBL" id="GL433836">
    <property type="protein sequence ID" value="EFN59193.1"/>
    <property type="molecule type" value="Genomic_DNA"/>
</dbReference>
<dbReference type="InterPro" id="IPR002937">
    <property type="entry name" value="Amino_oxidase"/>
</dbReference>
<evidence type="ECO:0000313" key="5">
    <source>
        <dbReference type="Proteomes" id="UP000008141"/>
    </source>
</evidence>
<dbReference type="InterPro" id="IPR036188">
    <property type="entry name" value="FAD/NAD-bd_sf"/>
</dbReference>
<protein>
    <recommendedName>
        <fullName evidence="3">Amine oxidase domain-containing protein</fullName>
    </recommendedName>
</protein>
<proteinExistence type="inferred from homology"/>
<dbReference type="OrthoDB" id="5046242at2759"/>
<dbReference type="Proteomes" id="UP000008141">
    <property type="component" value="Unassembled WGS sequence"/>
</dbReference>
<evidence type="ECO:0000256" key="2">
    <source>
        <dbReference type="ARBA" id="ARBA00023002"/>
    </source>
</evidence>
<dbReference type="AlphaFoldDB" id="E1Z599"/>
<evidence type="ECO:0000256" key="1">
    <source>
        <dbReference type="ARBA" id="ARBA00005995"/>
    </source>
</evidence>
<keyword evidence="2" id="KW-0560">Oxidoreductase</keyword>
<organism evidence="5">
    <name type="scientific">Chlorella variabilis</name>
    <name type="common">Green alga</name>
    <dbReference type="NCBI Taxonomy" id="554065"/>
    <lineage>
        <taxon>Eukaryota</taxon>
        <taxon>Viridiplantae</taxon>
        <taxon>Chlorophyta</taxon>
        <taxon>core chlorophytes</taxon>
        <taxon>Trebouxiophyceae</taxon>
        <taxon>Chlorellales</taxon>
        <taxon>Chlorellaceae</taxon>
        <taxon>Chlorella clade</taxon>
        <taxon>Chlorella</taxon>
    </lineage>
</organism>
<dbReference type="SUPFAM" id="SSF51905">
    <property type="entry name" value="FAD/NAD(P)-binding domain"/>
    <property type="match status" value="1"/>
</dbReference>
<dbReference type="RefSeq" id="XP_005851295.1">
    <property type="nucleotide sequence ID" value="XM_005851233.1"/>
</dbReference>
<dbReference type="GO" id="GO:0016491">
    <property type="term" value="F:oxidoreductase activity"/>
    <property type="evidence" value="ECO:0007669"/>
    <property type="project" value="UniProtKB-KW"/>
</dbReference>
<dbReference type="Gene3D" id="3.50.50.60">
    <property type="entry name" value="FAD/NAD(P)-binding domain"/>
    <property type="match status" value="1"/>
</dbReference>
<keyword evidence="5" id="KW-1185">Reference proteome</keyword>
<dbReference type="InParanoid" id="E1Z599"/>
<evidence type="ECO:0000313" key="4">
    <source>
        <dbReference type="EMBL" id="EFN59193.1"/>
    </source>
</evidence>
<dbReference type="OMA" id="KMFGSHV"/>
<gene>
    <name evidence="4" type="ORF">CHLNCDRAFT_138105</name>
</gene>
<comment type="similarity">
    <text evidence="1">Belongs to the flavin monoamine oxidase family.</text>
</comment>
<dbReference type="SUPFAM" id="SSF54373">
    <property type="entry name" value="FAD-linked reductases, C-terminal domain"/>
    <property type="match status" value="1"/>
</dbReference>
<dbReference type="GeneID" id="17358744"/>
<accession>E1Z599</accession>
<dbReference type="PANTHER" id="PTHR10742">
    <property type="entry name" value="FLAVIN MONOAMINE OXIDASE"/>
    <property type="match status" value="1"/>
</dbReference>
<dbReference type="InterPro" id="IPR050281">
    <property type="entry name" value="Flavin_monoamine_oxidase"/>
</dbReference>
<sequence length="119" mass="12252">MAAALEQQTDAEVVGEGLAVLRQLYGAAVPDPIQVTVTRWAADPFSRGSYSFFAVGNPKSITAELEAPVGRLLFAGEATSDKPATVLGAYLSGLREAKRVLGLLGVDGGYASPAAEASI</sequence>